<keyword evidence="2" id="KW-1185">Reference proteome</keyword>
<comment type="caution">
    <text evidence="1">The sequence shown here is derived from an EMBL/GenBank/DDBJ whole genome shotgun (WGS) entry which is preliminary data.</text>
</comment>
<accession>L8JVX3</accession>
<gene>
    <name evidence="1" type="ORF">C900_01625</name>
</gene>
<name>L8JVX3_9BACT</name>
<protein>
    <submittedName>
        <fullName evidence="1">Uncharacterized protein</fullName>
    </submittedName>
</protein>
<evidence type="ECO:0000313" key="1">
    <source>
        <dbReference type="EMBL" id="ELR72343.1"/>
    </source>
</evidence>
<dbReference type="EMBL" id="AMZN01000024">
    <property type="protein sequence ID" value="ELR72343.1"/>
    <property type="molecule type" value="Genomic_DNA"/>
</dbReference>
<proteinExistence type="predicted"/>
<evidence type="ECO:0000313" key="2">
    <source>
        <dbReference type="Proteomes" id="UP000011135"/>
    </source>
</evidence>
<dbReference type="AlphaFoldDB" id="L8JVX3"/>
<sequence>MISDVIFYCYDFRVADLIQIQKIIITGNLKISLAIYGK</sequence>
<reference evidence="1 2" key="1">
    <citation type="submission" date="2012-12" db="EMBL/GenBank/DDBJ databases">
        <title>Genome assembly of Fulvivirga imtechensis AK7.</title>
        <authorList>
            <person name="Nupur N."/>
            <person name="Khatri I."/>
            <person name="Kumar R."/>
            <person name="Subramanian S."/>
            <person name="Pinnaka A."/>
        </authorList>
    </citation>
    <scope>NUCLEOTIDE SEQUENCE [LARGE SCALE GENOMIC DNA]</scope>
    <source>
        <strain evidence="1 2">AK7</strain>
    </source>
</reference>
<organism evidence="1 2">
    <name type="scientific">Fulvivirga imtechensis AK7</name>
    <dbReference type="NCBI Taxonomy" id="1237149"/>
    <lineage>
        <taxon>Bacteria</taxon>
        <taxon>Pseudomonadati</taxon>
        <taxon>Bacteroidota</taxon>
        <taxon>Cytophagia</taxon>
        <taxon>Cytophagales</taxon>
        <taxon>Fulvivirgaceae</taxon>
        <taxon>Fulvivirga</taxon>
    </lineage>
</organism>
<dbReference type="Proteomes" id="UP000011135">
    <property type="component" value="Unassembled WGS sequence"/>
</dbReference>